<organism evidence="1 2">
    <name type="scientific">Williamsia marianensis</name>
    <dbReference type="NCBI Taxonomy" id="85044"/>
    <lineage>
        <taxon>Bacteria</taxon>
        <taxon>Bacillati</taxon>
        <taxon>Actinomycetota</taxon>
        <taxon>Actinomycetes</taxon>
        <taxon>Mycobacteriales</taxon>
        <taxon>Nocardiaceae</taxon>
        <taxon>Williamsia</taxon>
    </lineage>
</organism>
<accession>A0A495ISV6</accession>
<protein>
    <submittedName>
        <fullName evidence="1">Uncharacterized protein</fullName>
    </submittedName>
</protein>
<evidence type="ECO:0000313" key="1">
    <source>
        <dbReference type="EMBL" id="RKR79865.1"/>
    </source>
</evidence>
<proteinExistence type="predicted"/>
<gene>
    <name evidence="1" type="ORF">DFJ75_5008</name>
</gene>
<dbReference type="AlphaFoldDB" id="A0A495ISV6"/>
<comment type="caution">
    <text evidence="1">The sequence shown here is derived from an EMBL/GenBank/DDBJ whole genome shotgun (WGS) entry which is preliminary data.</text>
</comment>
<sequence>MEPEPYIVGCQVGLGPIETYWSDGTVTGYSDYCQAQHDNSLSREREANTPVCDGTVCRYPNGAQVPDPNAVIADRCTNQIDYAGDPRSNAEINSIGAQTGQCPAPIS</sequence>
<name>A0A495ISV6_WILMA</name>
<reference evidence="1 2" key="1">
    <citation type="submission" date="2018-10" db="EMBL/GenBank/DDBJ databases">
        <title>Sequencing the genomes of 1000 actinobacteria strains.</title>
        <authorList>
            <person name="Klenk H.-P."/>
        </authorList>
    </citation>
    <scope>NUCLEOTIDE SEQUENCE [LARGE SCALE GENOMIC DNA]</scope>
    <source>
        <strain evidence="1 2">DSM 44343</strain>
    </source>
</reference>
<dbReference type="Proteomes" id="UP000274762">
    <property type="component" value="Unassembled WGS sequence"/>
</dbReference>
<evidence type="ECO:0000313" key="2">
    <source>
        <dbReference type="Proteomes" id="UP000274762"/>
    </source>
</evidence>
<dbReference type="EMBL" id="RBKV01000002">
    <property type="protein sequence ID" value="RKR79865.1"/>
    <property type="molecule type" value="Genomic_DNA"/>
</dbReference>